<accession>A0A8T3URS1</accession>
<keyword evidence="3" id="KW-0547">Nucleotide-binding</keyword>
<dbReference type="EMBL" id="JADFAQ010000023">
    <property type="protein sequence ID" value="MBE5728111.1"/>
    <property type="molecule type" value="Genomic_DNA"/>
</dbReference>
<feature type="binding site" evidence="8">
    <location>
        <begin position="350"/>
        <end position="353"/>
    </location>
    <ligand>
        <name>ATP</name>
        <dbReference type="ChEBI" id="CHEBI:30616"/>
    </ligand>
</feature>
<feature type="binding site" evidence="7">
    <location>
        <position position="286"/>
    </location>
    <ligand>
        <name>L-serine</name>
        <dbReference type="ChEBI" id="CHEBI:33384"/>
    </ligand>
</feature>
<keyword evidence="5" id="KW-0030">Aminoacyl-tRNA synthetase</keyword>
<dbReference type="Gene3D" id="1.10.287.40">
    <property type="entry name" value="Serine-tRNA synthetase, tRNA binding domain"/>
    <property type="match status" value="1"/>
</dbReference>
<dbReference type="GO" id="GO:0006434">
    <property type="term" value="P:seryl-tRNA aminoacylation"/>
    <property type="evidence" value="ECO:0007669"/>
    <property type="project" value="UniProtKB-UniRule"/>
</dbReference>
<keyword evidence="2 12" id="KW-0436">Ligase</keyword>
<dbReference type="PIRSF" id="PIRSF001529">
    <property type="entry name" value="Ser-tRNA-synth_IIa"/>
    <property type="match status" value="1"/>
</dbReference>
<dbReference type="EC" id="6.1.1.11" evidence="1 6"/>
<dbReference type="GO" id="GO:0005737">
    <property type="term" value="C:cytoplasm"/>
    <property type="evidence" value="ECO:0007669"/>
    <property type="project" value="UniProtKB-UniRule"/>
</dbReference>
<dbReference type="InterPro" id="IPR015866">
    <property type="entry name" value="Ser-tRNA-synth_1_N"/>
</dbReference>
<evidence type="ECO:0000256" key="1">
    <source>
        <dbReference type="ARBA" id="ARBA00012840"/>
    </source>
</evidence>
<dbReference type="Pfam" id="PF00587">
    <property type="entry name" value="tRNA-synt_2b"/>
    <property type="match status" value="1"/>
</dbReference>
<evidence type="ECO:0000313" key="13">
    <source>
        <dbReference type="Proteomes" id="UP000718571"/>
    </source>
</evidence>
<dbReference type="InterPro" id="IPR002317">
    <property type="entry name" value="Ser-tRNA-ligase_type_1"/>
</dbReference>
<dbReference type="InterPro" id="IPR006195">
    <property type="entry name" value="aa-tRNA-synth_II"/>
</dbReference>
<dbReference type="PROSITE" id="PS50862">
    <property type="entry name" value="AA_TRNA_LIGASE_II"/>
    <property type="match status" value="1"/>
</dbReference>
<protein>
    <recommendedName>
        <fullName evidence="1 6">Serine--tRNA ligase</fullName>
        <ecNumber evidence="1 6">6.1.1.11</ecNumber>
    </recommendedName>
</protein>
<evidence type="ECO:0000313" key="11">
    <source>
        <dbReference type="EMBL" id="MBE5728111.1"/>
    </source>
</evidence>
<dbReference type="NCBIfam" id="TIGR00414">
    <property type="entry name" value="serS"/>
    <property type="match status" value="1"/>
</dbReference>
<comment type="caution">
    <text evidence="12">The sequence shown here is derived from an EMBL/GenBank/DDBJ whole genome shotgun (WGS) entry which is preliminary data.</text>
</comment>
<evidence type="ECO:0000313" key="12">
    <source>
        <dbReference type="EMBL" id="MBE5728632.1"/>
    </source>
</evidence>
<reference evidence="13 14" key="1">
    <citation type="submission" date="2020-09" db="EMBL/GenBank/DDBJ databases">
        <title>Genomic characterization of a novel Parvarchaeota family in acid mine drainage sediments.</title>
        <authorList>
            <person name="Luo Z.-H."/>
        </authorList>
    </citation>
    <scope>NUCLEOTIDE SEQUENCE [LARGE SCALE GENOMIC DNA]</scope>
    <source>
        <strain evidence="12">MAS1_bins.189</strain>
        <strain evidence="11">TL1-5_bins.178</strain>
    </source>
</reference>
<dbReference type="SUPFAM" id="SSF55681">
    <property type="entry name" value="Class II aaRS and biotin synthetases"/>
    <property type="match status" value="1"/>
</dbReference>
<feature type="domain" description="Aminoacyl-transfer RNA synthetases class-II family profile" evidence="10">
    <location>
        <begin position="181"/>
        <end position="410"/>
    </location>
</feature>
<evidence type="ECO:0000256" key="8">
    <source>
        <dbReference type="PIRSR" id="PIRSR001529-2"/>
    </source>
</evidence>
<dbReference type="Proteomes" id="UP000718571">
    <property type="component" value="Unassembled WGS sequence"/>
</dbReference>
<proteinExistence type="predicted"/>
<gene>
    <name evidence="12" type="primary">serS</name>
    <name evidence="11" type="ORF">IHE50_01700</name>
    <name evidence="12" type="ORF">IHE51_02115</name>
</gene>
<dbReference type="Gene3D" id="3.30.930.10">
    <property type="entry name" value="Bira Bifunctional Protein, Domain 2"/>
    <property type="match status" value="1"/>
</dbReference>
<dbReference type="InterPro" id="IPR010978">
    <property type="entry name" value="tRNA-bd_arm"/>
</dbReference>
<dbReference type="EMBL" id="JADFAR010000025">
    <property type="protein sequence ID" value="MBE5728632.1"/>
    <property type="molecule type" value="Genomic_DNA"/>
</dbReference>
<evidence type="ECO:0000256" key="9">
    <source>
        <dbReference type="SAM" id="Coils"/>
    </source>
</evidence>
<dbReference type="PANTHER" id="PTHR11778">
    <property type="entry name" value="SERYL-TRNA SYNTHETASE"/>
    <property type="match status" value="1"/>
</dbReference>
<dbReference type="InterPro" id="IPR042103">
    <property type="entry name" value="SerRS_1_N_sf"/>
</dbReference>
<feature type="site" description="Important for serine binding" evidence="7">
    <location>
        <position position="385"/>
    </location>
</feature>
<sequence length="422" mass="48319">MAFNLKYVEENKDALTDSINKRFLPFDGDEVEKLLSLYAVIKSQRAELDKLRQRRNEIELARGKEAEKRDEAKELRINISQREKELEEKEAEADELFLKIPNILDKSVPIAKDESGNLELKKVGVIPEKDFEVKSAEELATSKHMLDLESAANISGSRFMFLKGKLVQLALALEMYSLNKLIQKGYTAVLPPLLMKEEVYKGIAHMSTFEDALYKVTGKEENEEGVRFLISTTEHPLIAMYSNKTIEESDLPIKLIGESPAFRKEAGAHGKDTKGMFRLHQFDQTEQIAICKPEDSSKIQEEFLANEEEMLKELGLPYRVMLLSSGDMGVRDFKQYDLEVFMPFQKKYREVMSNDNCTDWIARRSNIKIVDKKGEKVYAHTVDATGLPIQRIIKAILEIYQEKDGTVKIPQPLVNYTGFSEF</sequence>
<organism evidence="12 13">
    <name type="scientific">Candidatus Acidifodinimicrobium mancum</name>
    <dbReference type="NCBI Taxonomy" id="2898728"/>
    <lineage>
        <taxon>Archaea</taxon>
        <taxon>Candidatus Parvarchaeota</taxon>
        <taxon>Candidatus Acidifodinimicrobiaceae</taxon>
        <taxon>Candidatus Acidifodinimicrobium</taxon>
    </lineage>
</organism>
<evidence type="ECO:0000259" key="10">
    <source>
        <dbReference type="PROSITE" id="PS50862"/>
    </source>
</evidence>
<feature type="coiled-coil region" evidence="9">
    <location>
        <begin position="41"/>
        <end position="99"/>
    </location>
</feature>
<dbReference type="Proteomes" id="UP000763484">
    <property type="component" value="Unassembled WGS sequence"/>
</dbReference>
<dbReference type="InterPro" id="IPR002314">
    <property type="entry name" value="aa-tRNA-synt_IIb"/>
</dbReference>
<dbReference type="InterPro" id="IPR045864">
    <property type="entry name" value="aa-tRNA-synth_II/BPL/LPL"/>
</dbReference>
<keyword evidence="9" id="KW-0175">Coiled coil</keyword>
<evidence type="ECO:0000256" key="3">
    <source>
        <dbReference type="ARBA" id="ARBA00022741"/>
    </source>
</evidence>
<evidence type="ECO:0000256" key="2">
    <source>
        <dbReference type="ARBA" id="ARBA00022598"/>
    </source>
</evidence>
<evidence type="ECO:0000256" key="6">
    <source>
        <dbReference type="NCBIfam" id="TIGR00414"/>
    </source>
</evidence>
<dbReference type="Pfam" id="PF02403">
    <property type="entry name" value="Seryl_tRNA_N"/>
    <property type="match status" value="1"/>
</dbReference>
<dbReference type="GO" id="GO:0005524">
    <property type="term" value="F:ATP binding"/>
    <property type="evidence" value="ECO:0007669"/>
    <property type="project" value="UniProtKB-KW"/>
</dbReference>
<feature type="binding site" evidence="7">
    <location>
        <position position="232"/>
    </location>
    <ligand>
        <name>L-serine</name>
        <dbReference type="ChEBI" id="CHEBI:33384"/>
    </ligand>
</feature>
<feature type="binding site" evidence="8">
    <location>
        <begin position="263"/>
        <end position="265"/>
    </location>
    <ligand>
        <name>ATP</name>
        <dbReference type="ChEBI" id="CHEBI:30616"/>
    </ligand>
</feature>
<name>A0A8T3URS1_9ARCH</name>
<dbReference type="PRINTS" id="PR00981">
    <property type="entry name" value="TRNASYNTHSER"/>
</dbReference>
<evidence type="ECO:0000256" key="4">
    <source>
        <dbReference type="ARBA" id="ARBA00022840"/>
    </source>
</evidence>
<keyword evidence="4 8" id="KW-0067">ATP-binding</keyword>
<dbReference type="SUPFAM" id="SSF46589">
    <property type="entry name" value="tRNA-binding arm"/>
    <property type="match status" value="1"/>
</dbReference>
<evidence type="ECO:0000256" key="7">
    <source>
        <dbReference type="PIRSR" id="PIRSR001529-1"/>
    </source>
</evidence>
<dbReference type="AlphaFoldDB" id="A0A8T3URS1"/>
<dbReference type="GO" id="GO:0004828">
    <property type="term" value="F:serine-tRNA ligase activity"/>
    <property type="evidence" value="ECO:0007669"/>
    <property type="project" value="UniProtKB-UniRule"/>
</dbReference>
<evidence type="ECO:0000256" key="5">
    <source>
        <dbReference type="ARBA" id="ARBA00023146"/>
    </source>
</evidence>
<evidence type="ECO:0000313" key="14">
    <source>
        <dbReference type="Proteomes" id="UP000763484"/>
    </source>
</evidence>
<feature type="binding site" evidence="7">
    <location>
        <position position="263"/>
    </location>
    <ligand>
        <name>L-serine</name>
        <dbReference type="ChEBI" id="CHEBI:33384"/>
    </ligand>
</feature>